<dbReference type="EMBL" id="FOWW01000003">
    <property type="protein sequence ID" value="SFP71771.1"/>
    <property type="molecule type" value="Genomic_DNA"/>
</dbReference>
<keyword evidence="4" id="KW-1185">Reference proteome</keyword>
<keyword evidence="2" id="KW-1133">Transmembrane helix</keyword>
<proteinExistence type="predicted"/>
<evidence type="ECO:0008006" key="5">
    <source>
        <dbReference type="Google" id="ProtNLM"/>
    </source>
</evidence>
<accession>A0A1I5SM96</accession>
<feature type="transmembrane region" description="Helical" evidence="2">
    <location>
        <begin position="73"/>
        <end position="93"/>
    </location>
</feature>
<dbReference type="Proteomes" id="UP000198727">
    <property type="component" value="Unassembled WGS sequence"/>
</dbReference>
<organism evidence="3 4">
    <name type="scientific">Amycolatopsis arida</name>
    <dbReference type="NCBI Taxonomy" id="587909"/>
    <lineage>
        <taxon>Bacteria</taxon>
        <taxon>Bacillati</taxon>
        <taxon>Actinomycetota</taxon>
        <taxon>Actinomycetes</taxon>
        <taxon>Pseudonocardiales</taxon>
        <taxon>Pseudonocardiaceae</taxon>
        <taxon>Amycolatopsis</taxon>
    </lineage>
</organism>
<evidence type="ECO:0000256" key="2">
    <source>
        <dbReference type="SAM" id="Phobius"/>
    </source>
</evidence>
<dbReference type="STRING" id="587909.SAMN05421810_103191"/>
<evidence type="ECO:0000256" key="1">
    <source>
        <dbReference type="SAM" id="MobiDB-lite"/>
    </source>
</evidence>
<gene>
    <name evidence="3" type="ORF">SAMN05421810_103191</name>
</gene>
<feature type="compositionally biased region" description="Basic and acidic residues" evidence="1">
    <location>
        <begin position="1"/>
        <end position="11"/>
    </location>
</feature>
<name>A0A1I5SM96_9PSEU</name>
<reference evidence="4" key="1">
    <citation type="submission" date="2016-10" db="EMBL/GenBank/DDBJ databases">
        <authorList>
            <person name="Varghese N."/>
            <person name="Submissions S."/>
        </authorList>
    </citation>
    <scope>NUCLEOTIDE SEQUENCE [LARGE SCALE GENOMIC DNA]</scope>
    <source>
        <strain evidence="4">CGMCC 4.5579</strain>
    </source>
</reference>
<dbReference type="AlphaFoldDB" id="A0A1I5SM96"/>
<evidence type="ECO:0000313" key="3">
    <source>
        <dbReference type="EMBL" id="SFP71771.1"/>
    </source>
</evidence>
<feature type="region of interest" description="Disordered" evidence="1">
    <location>
        <begin position="1"/>
        <end position="36"/>
    </location>
</feature>
<feature type="transmembrane region" description="Helical" evidence="2">
    <location>
        <begin position="141"/>
        <end position="157"/>
    </location>
</feature>
<feature type="transmembrane region" description="Helical" evidence="2">
    <location>
        <begin position="45"/>
        <end position="67"/>
    </location>
</feature>
<protein>
    <recommendedName>
        <fullName evidence="5">Integral membrane protein</fullName>
    </recommendedName>
</protein>
<sequence>MPEHETPDPAAHHPAAGRPDGPDGRAGSATAGPAVPTTATGPGRVLIAVYAIFAVAATSRATVQILTRFDEAPVPYLLSAFAAVVYVLATVALARSRAVWWRVALVACTVELVGVLTVGMLTVFDAAAFPDATVWSNFGRGYLFIPLVLPVIGLLWLRRTRPARA</sequence>
<feature type="transmembrane region" description="Helical" evidence="2">
    <location>
        <begin position="100"/>
        <end position="121"/>
    </location>
</feature>
<keyword evidence="2" id="KW-0472">Membrane</keyword>
<keyword evidence="2" id="KW-0812">Transmembrane</keyword>
<feature type="compositionally biased region" description="Low complexity" evidence="1">
    <location>
        <begin position="26"/>
        <end position="36"/>
    </location>
</feature>
<evidence type="ECO:0000313" key="4">
    <source>
        <dbReference type="Proteomes" id="UP000198727"/>
    </source>
</evidence>